<protein>
    <recommendedName>
        <fullName evidence="4">ATP synthase subunit I</fullName>
    </recommendedName>
</protein>
<comment type="caution">
    <text evidence="2">The sequence shown here is derived from an EMBL/GenBank/DDBJ whole genome shotgun (WGS) entry which is preliminary data.</text>
</comment>
<feature type="transmembrane region" description="Helical" evidence="1">
    <location>
        <begin position="21"/>
        <end position="42"/>
    </location>
</feature>
<evidence type="ECO:0000313" key="3">
    <source>
        <dbReference type="Proteomes" id="UP001597036"/>
    </source>
</evidence>
<keyword evidence="1" id="KW-1133">Transmembrane helix</keyword>
<keyword evidence="3" id="KW-1185">Reference proteome</keyword>
<sequence>MTEANPRFPFTLGGAFFRLKWVTLGVDAVLLTASIVCAAVYVPSHGAISGLCGWTLAIIFSEFNSLIARILDHYGVKGAQYTIGLMLMWGMKLLVAIGVGTLMLSYVPLHMKAFLIVLVAVVAVITVKNVIITAKARVL</sequence>
<organism evidence="2 3">
    <name type="scientific">Alloscardovia venturai</name>
    <dbReference type="NCBI Taxonomy" id="1769421"/>
    <lineage>
        <taxon>Bacteria</taxon>
        <taxon>Bacillati</taxon>
        <taxon>Actinomycetota</taxon>
        <taxon>Actinomycetes</taxon>
        <taxon>Bifidobacteriales</taxon>
        <taxon>Bifidobacteriaceae</taxon>
        <taxon>Alloscardovia</taxon>
    </lineage>
</organism>
<gene>
    <name evidence="2" type="ORF">ACFQY8_00085</name>
</gene>
<accession>A0ABW2Y1N0</accession>
<feature type="transmembrane region" description="Helical" evidence="1">
    <location>
        <begin position="113"/>
        <end position="131"/>
    </location>
</feature>
<keyword evidence="1" id="KW-0472">Membrane</keyword>
<evidence type="ECO:0008006" key="4">
    <source>
        <dbReference type="Google" id="ProtNLM"/>
    </source>
</evidence>
<feature type="transmembrane region" description="Helical" evidence="1">
    <location>
        <begin position="48"/>
        <end position="71"/>
    </location>
</feature>
<dbReference type="Proteomes" id="UP001597036">
    <property type="component" value="Unassembled WGS sequence"/>
</dbReference>
<keyword evidence="1" id="KW-0812">Transmembrane</keyword>
<feature type="transmembrane region" description="Helical" evidence="1">
    <location>
        <begin position="83"/>
        <end position="107"/>
    </location>
</feature>
<evidence type="ECO:0000256" key="1">
    <source>
        <dbReference type="SAM" id="Phobius"/>
    </source>
</evidence>
<reference evidence="3" key="1">
    <citation type="journal article" date="2019" name="Int. J. Syst. Evol. Microbiol.">
        <title>The Global Catalogue of Microorganisms (GCM) 10K type strain sequencing project: providing services to taxonomists for standard genome sequencing and annotation.</title>
        <authorList>
            <consortium name="The Broad Institute Genomics Platform"/>
            <consortium name="The Broad Institute Genome Sequencing Center for Infectious Disease"/>
            <person name="Wu L."/>
            <person name="Ma J."/>
        </authorList>
    </citation>
    <scope>NUCLEOTIDE SEQUENCE [LARGE SCALE GENOMIC DNA]</scope>
    <source>
        <strain evidence="3">CCM 8604</strain>
    </source>
</reference>
<dbReference type="RefSeq" id="WP_377937434.1">
    <property type="nucleotide sequence ID" value="NZ_JBHTHQ010000001.1"/>
</dbReference>
<proteinExistence type="predicted"/>
<name>A0ABW2Y1N0_9BIFI</name>
<evidence type="ECO:0000313" key="2">
    <source>
        <dbReference type="EMBL" id="MFD0704157.1"/>
    </source>
</evidence>
<dbReference type="EMBL" id="JBHTHQ010000001">
    <property type="protein sequence ID" value="MFD0704157.1"/>
    <property type="molecule type" value="Genomic_DNA"/>
</dbReference>